<proteinExistence type="predicted"/>
<name>A0ACC2RFU1_9FUNG</name>
<sequence>MKLLIFCVLLVCSSLNHNLPQFCVVDLDFDGVIPQKCKTTLASDLEWTGSSFTQQLAEVAAKFTKTAEQLKASHGPLINFYKITNLNQGFYFQPAIPLSMEYDCFRQEICTLDAGWRQNQGWAVSTSFNPTTRTPESPTILELFLTPDSLQYQITFFGRSRISLWTKEVWWHTSYTLETIRLVGKYPESNFSHYSKTLPLFQDHTSPQLIFGYRNYPF</sequence>
<reference evidence="1" key="1">
    <citation type="submission" date="2022-04" db="EMBL/GenBank/DDBJ databases">
        <title>Genome of the entomopathogenic fungus Entomophthora muscae.</title>
        <authorList>
            <person name="Elya C."/>
            <person name="Lovett B.R."/>
            <person name="Lee E."/>
            <person name="Macias A.M."/>
            <person name="Hajek A.E."/>
            <person name="De Bivort B.L."/>
            <person name="Kasson M.T."/>
            <person name="De Fine Licht H.H."/>
            <person name="Stajich J.E."/>
        </authorList>
    </citation>
    <scope>NUCLEOTIDE SEQUENCE</scope>
    <source>
        <strain evidence="1">Berkeley</strain>
    </source>
</reference>
<gene>
    <name evidence="1" type="ORF">DSO57_1031162</name>
</gene>
<dbReference type="EMBL" id="QTSX02007321">
    <property type="protein sequence ID" value="KAJ9048805.1"/>
    <property type="molecule type" value="Genomic_DNA"/>
</dbReference>
<comment type="caution">
    <text evidence="1">The sequence shown here is derived from an EMBL/GenBank/DDBJ whole genome shotgun (WGS) entry which is preliminary data.</text>
</comment>
<protein>
    <submittedName>
        <fullName evidence="1">Uncharacterized protein</fullName>
    </submittedName>
</protein>
<accession>A0ACC2RFU1</accession>
<evidence type="ECO:0000313" key="2">
    <source>
        <dbReference type="Proteomes" id="UP001165960"/>
    </source>
</evidence>
<organism evidence="1 2">
    <name type="scientific">Entomophthora muscae</name>
    <dbReference type="NCBI Taxonomy" id="34485"/>
    <lineage>
        <taxon>Eukaryota</taxon>
        <taxon>Fungi</taxon>
        <taxon>Fungi incertae sedis</taxon>
        <taxon>Zoopagomycota</taxon>
        <taxon>Entomophthoromycotina</taxon>
        <taxon>Entomophthoromycetes</taxon>
        <taxon>Entomophthorales</taxon>
        <taxon>Entomophthoraceae</taxon>
        <taxon>Entomophthora</taxon>
    </lineage>
</organism>
<dbReference type="Proteomes" id="UP001165960">
    <property type="component" value="Unassembled WGS sequence"/>
</dbReference>
<evidence type="ECO:0000313" key="1">
    <source>
        <dbReference type="EMBL" id="KAJ9048805.1"/>
    </source>
</evidence>
<keyword evidence="2" id="KW-1185">Reference proteome</keyword>